<dbReference type="EMBL" id="UOFK01000211">
    <property type="protein sequence ID" value="VAW80102.1"/>
    <property type="molecule type" value="Genomic_DNA"/>
</dbReference>
<sequence>MEYTRRTKNHKGVTLSKLNIIIAMLDIIAVPEQGAMVER</sequence>
<name>A0A3B0YXL1_9ZZZZ</name>
<dbReference type="AlphaFoldDB" id="A0A3B0YXL1"/>
<evidence type="ECO:0000313" key="1">
    <source>
        <dbReference type="EMBL" id="VAW80102.1"/>
    </source>
</evidence>
<protein>
    <submittedName>
        <fullName evidence="1">Uncharacterized protein</fullName>
    </submittedName>
</protein>
<organism evidence="1">
    <name type="scientific">hydrothermal vent metagenome</name>
    <dbReference type="NCBI Taxonomy" id="652676"/>
    <lineage>
        <taxon>unclassified sequences</taxon>
        <taxon>metagenomes</taxon>
        <taxon>ecological metagenomes</taxon>
    </lineage>
</organism>
<proteinExistence type="predicted"/>
<reference evidence="1" key="1">
    <citation type="submission" date="2018-06" db="EMBL/GenBank/DDBJ databases">
        <authorList>
            <person name="Zhirakovskaya E."/>
        </authorList>
    </citation>
    <scope>NUCLEOTIDE SEQUENCE</scope>
</reference>
<gene>
    <name evidence="1" type="ORF">MNBD_GAMMA13-160</name>
</gene>
<accession>A0A3B0YXL1</accession>